<proteinExistence type="predicted"/>
<dbReference type="Gene3D" id="3.40.630.30">
    <property type="match status" value="1"/>
</dbReference>
<dbReference type="OrthoDB" id="7011037at2"/>
<dbReference type="RefSeq" id="WP_089920646.1">
    <property type="nucleotide sequence ID" value="NZ_FOFV01000011.1"/>
</dbReference>
<dbReference type="STRING" id="65499.SAMN04488000_111203"/>
<reference evidence="3" key="1">
    <citation type="submission" date="2016-10" db="EMBL/GenBank/DDBJ databases">
        <authorList>
            <person name="Varghese N."/>
            <person name="Submissions S."/>
        </authorList>
    </citation>
    <scope>NUCLEOTIDE SEQUENCE [LARGE SCALE GENOMIC DNA]</scope>
    <source>
        <strain evidence="3">DSM 44437</strain>
    </source>
</reference>
<sequence>MEITRGGPADVPAILQMLDDAQDWLASRGRTGQWGTDHFSGVPASVERFTALATTGTVWLAVDRGDESTADNTGNTGNAVAGVVITSTTAAAYVPPADEPEHYISLLVTARAFTGRGVGAALLRHALAEARAAGVGLVRVDCYDGDDHRLVAYYEKQGFTSLGTFTARGGTWPGRLLGQRV</sequence>
<dbReference type="PANTHER" id="PTHR43617">
    <property type="entry name" value="L-AMINO ACID N-ACETYLTRANSFERASE"/>
    <property type="match status" value="1"/>
</dbReference>
<accession>A0A1H9RQJ0</accession>
<dbReference type="EMBL" id="FOFV01000011">
    <property type="protein sequence ID" value="SER74159.1"/>
    <property type="molecule type" value="Genomic_DNA"/>
</dbReference>
<dbReference type="PROSITE" id="PS51186">
    <property type="entry name" value="GNAT"/>
    <property type="match status" value="1"/>
</dbReference>
<evidence type="ECO:0000313" key="2">
    <source>
        <dbReference type="EMBL" id="SER74159.1"/>
    </source>
</evidence>
<evidence type="ECO:0000313" key="3">
    <source>
        <dbReference type="Proteomes" id="UP000199503"/>
    </source>
</evidence>
<evidence type="ECO:0000259" key="1">
    <source>
        <dbReference type="PROSITE" id="PS51186"/>
    </source>
</evidence>
<keyword evidence="3" id="KW-1185">Reference proteome</keyword>
<feature type="domain" description="N-acetyltransferase" evidence="1">
    <location>
        <begin position="1"/>
        <end position="181"/>
    </location>
</feature>
<dbReference type="Pfam" id="PF00583">
    <property type="entry name" value="Acetyltransf_1"/>
    <property type="match status" value="1"/>
</dbReference>
<dbReference type="InterPro" id="IPR050276">
    <property type="entry name" value="MshD_Acetyltransferase"/>
</dbReference>
<dbReference type="SUPFAM" id="SSF55729">
    <property type="entry name" value="Acyl-CoA N-acyltransferases (Nat)"/>
    <property type="match status" value="1"/>
</dbReference>
<dbReference type="Proteomes" id="UP000199503">
    <property type="component" value="Unassembled WGS sequence"/>
</dbReference>
<protein>
    <submittedName>
        <fullName evidence="2">Acetyltransferase (GNAT) family protein</fullName>
    </submittedName>
</protein>
<gene>
    <name evidence="2" type="ORF">SAMN04488000_111203</name>
</gene>
<dbReference type="CDD" id="cd04301">
    <property type="entry name" value="NAT_SF"/>
    <property type="match status" value="1"/>
</dbReference>
<dbReference type="InterPro" id="IPR016181">
    <property type="entry name" value="Acyl_CoA_acyltransferase"/>
</dbReference>
<organism evidence="2 3">
    <name type="scientific">Lentzea albida</name>
    <dbReference type="NCBI Taxonomy" id="65499"/>
    <lineage>
        <taxon>Bacteria</taxon>
        <taxon>Bacillati</taxon>
        <taxon>Actinomycetota</taxon>
        <taxon>Actinomycetes</taxon>
        <taxon>Pseudonocardiales</taxon>
        <taxon>Pseudonocardiaceae</taxon>
        <taxon>Lentzea</taxon>
    </lineage>
</organism>
<dbReference type="GO" id="GO:0016747">
    <property type="term" value="F:acyltransferase activity, transferring groups other than amino-acyl groups"/>
    <property type="evidence" value="ECO:0007669"/>
    <property type="project" value="InterPro"/>
</dbReference>
<name>A0A1H9RQJ0_9PSEU</name>
<keyword evidence="2" id="KW-0808">Transferase</keyword>
<dbReference type="InterPro" id="IPR000182">
    <property type="entry name" value="GNAT_dom"/>
</dbReference>
<dbReference type="AlphaFoldDB" id="A0A1H9RQJ0"/>